<proteinExistence type="predicted"/>
<dbReference type="Proteomes" id="UP000603234">
    <property type="component" value="Unassembled WGS sequence"/>
</dbReference>
<protein>
    <submittedName>
        <fullName evidence="1">DUF1015 family protein</fullName>
    </submittedName>
</protein>
<dbReference type="PANTHER" id="PTHR36454">
    <property type="entry name" value="LMO2823 PROTEIN"/>
    <property type="match status" value="1"/>
</dbReference>
<dbReference type="InterPro" id="IPR008323">
    <property type="entry name" value="UCP033563"/>
</dbReference>
<dbReference type="Pfam" id="PF06245">
    <property type="entry name" value="DUF1015"/>
    <property type="match status" value="1"/>
</dbReference>
<dbReference type="PANTHER" id="PTHR36454:SF1">
    <property type="entry name" value="DUF1015 DOMAIN-CONTAINING PROTEIN"/>
    <property type="match status" value="1"/>
</dbReference>
<gene>
    <name evidence="1" type="ORF">GH808_04945</name>
</gene>
<reference evidence="1 2" key="1">
    <citation type="journal article" date="2020" name="mSystems">
        <title>Defining Genomic and Predicted Metabolic Features of the Acetobacterium Genus.</title>
        <authorList>
            <person name="Ross D.E."/>
            <person name="Marshall C.W."/>
            <person name="Gulliver D."/>
            <person name="May H.D."/>
            <person name="Norman R.S."/>
        </authorList>
    </citation>
    <scope>NUCLEOTIDE SEQUENCE [LARGE SCALE GENOMIC DNA]</scope>
    <source>
        <strain evidence="1 2">DSM 8238</strain>
    </source>
</reference>
<name>A0ABR6WT70_9FIRM</name>
<comment type="caution">
    <text evidence="1">The sequence shown here is derived from an EMBL/GenBank/DDBJ whole genome shotgun (WGS) entry which is preliminary data.</text>
</comment>
<dbReference type="EMBL" id="WJBC01000005">
    <property type="protein sequence ID" value="MBC3803780.1"/>
    <property type="molecule type" value="Genomic_DNA"/>
</dbReference>
<evidence type="ECO:0000313" key="2">
    <source>
        <dbReference type="Proteomes" id="UP000603234"/>
    </source>
</evidence>
<dbReference type="RefSeq" id="WP_186841691.1">
    <property type="nucleotide sequence ID" value="NZ_WJBC01000005.1"/>
</dbReference>
<evidence type="ECO:0000313" key="1">
    <source>
        <dbReference type="EMBL" id="MBC3803780.1"/>
    </source>
</evidence>
<keyword evidence="2" id="KW-1185">Reference proteome</keyword>
<sequence>MATIKPFKAVRPFPEKAQDVAALPYDVYNRKEAAAAARGKLDSFLRVDRPETTLDDRIKINDPLVYETARKNLEKLFYRNALTQDTKDCLYIYELIMDGRSQIGLVVCTAIDEYLDNTIKKHELTRADKEADRIKHVDACDANTGPIFLTYRGQESINVIVDQWRKENAPVYDFVSDDGITHRAWVIDDDSIINGLRDQFKQVESLYIADGHHRSASAVKVSLMRREANPNYTGEEEFNYFLSVLFPDEQLYIMDYNRVVKDLNGLTVDEFLKALSEKFTIEERGAEAVKPDKKGSFGLYLDDKWYLLTVKEGVYDADDPVNSLDVAILQNNVLVPVLGIGDIRTDERIDFVGGIRGLKELERRVHDDMMLAFAMHPTSIDELMNIADADLLMPPKSTWFEPKLRSGLFIHKLS</sequence>
<accession>A0ABR6WT70</accession>
<organism evidence="1 2">
    <name type="scientific">Acetobacterium fimetarium</name>
    <dbReference type="NCBI Taxonomy" id="52691"/>
    <lineage>
        <taxon>Bacteria</taxon>
        <taxon>Bacillati</taxon>
        <taxon>Bacillota</taxon>
        <taxon>Clostridia</taxon>
        <taxon>Eubacteriales</taxon>
        <taxon>Eubacteriaceae</taxon>
        <taxon>Acetobacterium</taxon>
    </lineage>
</organism>
<dbReference type="PIRSF" id="PIRSF033563">
    <property type="entry name" value="UCP033563"/>
    <property type="match status" value="1"/>
</dbReference>